<sequence length="375" mass="43213">MTIKFSDPSSPDENSSTELEPEPLGAPPRKTPWDPKKIRVSTKPWSLRQAIDDIADSTIDLTPDFQRPSVWNEKQKSRLIESILLGIPLPAFYFNADRNGRMQIVDGVQRLSSITGFVNNKFELTNLEYLTDLNDKFWRDLEPTFRRRFHQTQIFVNVIEPETPSEVKFNIFKRINTGGEPLTAQEIRHALSRARSRSLLKRMATSRAFELATADALKADLRMNSQEMALRFIAFYLDPNLQTYERAESVDDYLIACTKRIDDPQDLSDKELAKIEEKFTRAMENAHALFGEHAFRKWPAGNSRRFPLNRSLFESWSLALADKDSALLLPRKEQIISKLRYRFANDKEYESAITAATADLARVKLRIRVAQEILS</sequence>
<evidence type="ECO:0000256" key="1">
    <source>
        <dbReference type="SAM" id="MobiDB-lite"/>
    </source>
</evidence>
<accession>A0A3A8JX52</accession>
<proteinExistence type="predicted"/>
<feature type="domain" description="GmrSD restriction endonucleases N-terminal" evidence="2">
    <location>
        <begin position="56"/>
        <end position="190"/>
    </location>
</feature>
<dbReference type="AlphaFoldDB" id="A0A3A8JX52"/>
<dbReference type="Pfam" id="PF03235">
    <property type="entry name" value="GmrSD_N"/>
    <property type="match status" value="1"/>
</dbReference>
<organism evidence="3 4">
    <name type="scientific">Corallococcus carmarthensis</name>
    <dbReference type="NCBI Taxonomy" id="2316728"/>
    <lineage>
        <taxon>Bacteria</taxon>
        <taxon>Pseudomonadati</taxon>
        <taxon>Myxococcota</taxon>
        <taxon>Myxococcia</taxon>
        <taxon>Myxococcales</taxon>
        <taxon>Cystobacterineae</taxon>
        <taxon>Myxococcaceae</taxon>
        <taxon>Corallococcus</taxon>
    </lineage>
</organism>
<name>A0A3A8JX52_9BACT</name>
<gene>
    <name evidence="3" type="ORF">D7X32_40545</name>
</gene>
<comment type="caution">
    <text evidence="3">The sequence shown here is derived from an EMBL/GenBank/DDBJ whole genome shotgun (WGS) entry which is preliminary data.</text>
</comment>
<evidence type="ECO:0000259" key="2">
    <source>
        <dbReference type="Pfam" id="PF03235"/>
    </source>
</evidence>
<evidence type="ECO:0000313" key="4">
    <source>
        <dbReference type="Proteomes" id="UP000268313"/>
    </source>
</evidence>
<dbReference type="PANTHER" id="PTHR39639:SF1">
    <property type="entry name" value="DUF262 DOMAIN-CONTAINING PROTEIN"/>
    <property type="match status" value="1"/>
</dbReference>
<dbReference type="EMBL" id="RAWE01000293">
    <property type="protein sequence ID" value="RKG94951.1"/>
    <property type="molecule type" value="Genomic_DNA"/>
</dbReference>
<dbReference type="InterPro" id="IPR004919">
    <property type="entry name" value="GmrSD_N"/>
</dbReference>
<reference evidence="4" key="1">
    <citation type="submission" date="2018-09" db="EMBL/GenBank/DDBJ databases">
        <authorList>
            <person name="Livingstone P.G."/>
            <person name="Whitworth D.E."/>
        </authorList>
    </citation>
    <scope>NUCLEOTIDE SEQUENCE [LARGE SCALE GENOMIC DNA]</scope>
    <source>
        <strain evidence="4">CA043D</strain>
    </source>
</reference>
<feature type="compositionally biased region" description="Polar residues" evidence="1">
    <location>
        <begin position="7"/>
        <end position="18"/>
    </location>
</feature>
<dbReference type="RefSeq" id="WP_120607868.1">
    <property type="nucleotide sequence ID" value="NZ_RAWE01000293.1"/>
</dbReference>
<dbReference type="PANTHER" id="PTHR39639">
    <property type="entry name" value="CHROMOSOME 16, WHOLE GENOME SHOTGUN SEQUENCE"/>
    <property type="match status" value="1"/>
</dbReference>
<feature type="region of interest" description="Disordered" evidence="1">
    <location>
        <begin position="1"/>
        <end position="37"/>
    </location>
</feature>
<keyword evidence="4" id="KW-1185">Reference proteome</keyword>
<dbReference type="OrthoDB" id="9787127at2"/>
<protein>
    <submittedName>
        <fullName evidence="3">DUF262 domain-containing protein</fullName>
    </submittedName>
</protein>
<dbReference type="Proteomes" id="UP000268313">
    <property type="component" value="Unassembled WGS sequence"/>
</dbReference>
<evidence type="ECO:0000313" key="3">
    <source>
        <dbReference type="EMBL" id="RKG94951.1"/>
    </source>
</evidence>